<dbReference type="Proteomes" id="UP000673975">
    <property type="component" value="Unassembled WGS sequence"/>
</dbReference>
<protein>
    <submittedName>
        <fullName evidence="1">Uncharacterized protein</fullName>
    </submittedName>
</protein>
<gene>
    <name evidence="1" type="ORF">NATSA_00450</name>
</gene>
<dbReference type="AlphaFoldDB" id="A0A8J7RH59"/>
<dbReference type="RefSeq" id="WP_210509357.1">
    <property type="nucleotide sequence ID" value="NZ_JAFIDN010000001.1"/>
</dbReference>
<sequence length="139" mass="15415">MMQPLSFGQVVPNMGSIRIPLGDSEMGVFSVSGPRDMVVELNLDLPEYLEFSNGNGDFRIPVDLEVSMANRNENNIDHAEPLPDPNIRFSIYEDSDEQQVTDRTAATATAYIYVYGLIEVGDIPAGSYDADVFLTVEYE</sequence>
<name>A0A8J7RH59_9BACT</name>
<accession>A0A8J7RH59</accession>
<reference evidence="1" key="1">
    <citation type="submission" date="2021-02" db="EMBL/GenBank/DDBJ databases">
        <title>Natronogracilivirga saccharolytica gen. nov. sp. nov. a new anaerobic, haloalkiliphilic carbohydrate-fermenting bacterium from soda lake and proposing of Cyclonatronumiaceae fam. nov. in the phylum Balneolaeota.</title>
        <authorList>
            <person name="Zhilina T.N."/>
            <person name="Sorokin D.Y."/>
            <person name="Zavarzina D.G."/>
            <person name="Toshchakov S.V."/>
            <person name="Kublanov I.V."/>
        </authorList>
    </citation>
    <scope>NUCLEOTIDE SEQUENCE</scope>
    <source>
        <strain evidence="1">Z-1702</strain>
    </source>
</reference>
<dbReference type="EMBL" id="JAFIDN010000001">
    <property type="protein sequence ID" value="MBP3191122.1"/>
    <property type="molecule type" value="Genomic_DNA"/>
</dbReference>
<organism evidence="1 2">
    <name type="scientific">Natronogracilivirga saccharolytica</name>
    <dbReference type="NCBI Taxonomy" id="2812953"/>
    <lineage>
        <taxon>Bacteria</taxon>
        <taxon>Pseudomonadati</taxon>
        <taxon>Balneolota</taxon>
        <taxon>Balneolia</taxon>
        <taxon>Balneolales</taxon>
        <taxon>Cyclonatronaceae</taxon>
        <taxon>Natronogracilivirga</taxon>
    </lineage>
</organism>
<comment type="caution">
    <text evidence="1">The sequence shown here is derived from an EMBL/GenBank/DDBJ whole genome shotgun (WGS) entry which is preliminary data.</text>
</comment>
<evidence type="ECO:0000313" key="1">
    <source>
        <dbReference type="EMBL" id="MBP3191122.1"/>
    </source>
</evidence>
<evidence type="ECO:0000313" key="2">
    <source>
        <dbReference type="Proteomes" id="UP000673975"/>
    </source>
</evidence>
<proteinExistence type="predicted"/>
<keyword evidence="2" id="KW-1185">Reference proteome</keyword>